<organism evidence="1 2">
    <name type="scientific">Arabidopsis thaliana</name>
    <name type="common">Mouse-ear cress</name>
    <dbReference type="NCBI Taxonomy" id="3702"/>
    <lineage>
        <taxon>Eukaryota</taxon>
        <taxon>Viridiplantae</taxon>
        <taxon>Streptophyta</taxon>
        <taxon>Embryophyta</taxon>
        <taxon>Tracheophyta</taxon>
        <taxon>Spermatophyta</taxon>
        <taxon>Magnoliopsida</taxon>
        <taxon>eudicotyledons</taxon>
        <taxon>Gunneridae</taxon>
        <taxon>Pentapetalae</taxon>
        <taxon>rosids</taxon>
        <taxon>malvids</taxon>
        <taxon>Brassicales</taxon>
        <taxon>Brassicaceae</taxon>
        <taxon>Camelineae</taxon>
        <taxon>Arabidopsis</taxon>
    </lineage>
</organism>
<proteinExistence type="predicted"/>
<dbReference type="AlphaFoldDB" id="A0A7G2E8P4"/>
<name>A0A7G2E8P4_ARATH</name>
<evidence type="ECO:0000313" key="2">
    <source>
        <dbReference type="Proteomes" id="UP000516314"/>
    </source>
</evidence>
<protein>
    <submittedName>
        <fullName evidence="1">(thale cress) hypothetical protein</fullName>
    </submittedName>
</protein>
<sequence length="106" mass="11427">MDLGQDPPKFGSFTGSRPLVDTSGPAIPTVSACFCRDSTVPPSKLLRRPPACFAFSVGSGNRCAIQGVFLLAKGVTMADRSQSFVAVRYSFWLQKVLEIDKSITLL</sequence>
<accession>A0A7G2E8P4</accession>
<dbReference type="EMBL" id="LR881467">
    <property type="protein sequence ID" value="CAD5318584.1"/>
    <property type="molecule type" value="Genomic_DNA"/>
</dbReference>
<reference evidence="1 2" key="1">
    <citation type="submission" date="2020-09" db="EMBL/GenBank/DDBJ databases">
        <authorList>
            <person name="Ashkenazy H."/>
        </authorList>
    </citation>
    <scope>NUCLEOTIDE SEQUENCE [LARGE SCALE GENOMIC DNA]</scope>
    <source>
        <strain evidence="2">cv. Cdm-0</strain>
    </source>
</reference>
<evidence type="ECO:0000313" key="1">
    <source>
        <dbReference type="EMBL" id="CAD5318584.1"/>
    </source>
</evidence>
<dbReference type="Proteomes" id="UP000516314">
    <property type="component" value="Chromosome 2"/>
</dbReference>
<gene>
    <name evidence="1" type="ORF">AT9943_LOCUS6808</name>
</gene>